<evidence type="ECO:0000313" key="1">
    <source>
        <dbReference type="EMBL" id="MCD7455759.1"/>
    </source>
</evidence>
<comment type="caution">
    <text evidence="1">The sequence shown here is derived from an EMBL/GenBank/DDBJ whole genome shotgun (WGS) entry which is preliminary data.</text>
</comment>
<dbReference type="Proteomes" id="UP000823775">
    <property type="component" value="Unassembled WGS sequence"/>
</dbReference>
<evidence type="ECO:0000313" key="2">
    <source>
        <dbReference type="Proteomes" id="UP000823775"/>
    </source>
</evidence>
<protein>
    <submittedName>
        <fullName evidence="1">Uncharacterized protein</fullName>
    </submittedName>
</protein>
<reference evidence="1 2" key="1">
    <citation type="journal article" date="2021" name="BMC Genomics">
        <title>Datura genome reveals duplications of psychoactive alkaloid biosynthetic genes and high mutation rate following tissue culture.</title>
        <authorList>
            <person name="Rajewski A."/>
            <person name="Carter-House D."/>
            <person name="Stajich J."/>
            <person name="Litt A."/>
        </authorList>
    </citation>
    <scope>NUCLEOTIDE SEQUENCE [LARGE SCALE GENOMIC DNA]</scope>
    <source>
        <strain evidence="1">AR-01</strain>
    </source>
</reference>
<keyword evidence="2" id="KW-1185">Reference proteome</keyword>
<gene>
    <name evidence="1" type="ORF">HAX54_029472</name>
</gene>
<dbReference type="EMBL" id="JACEIK010000366">
    <property type="protein sequence ID" value="MCD7455759.1"/>
    <property type="molecule type" value="Genomic_DNA"/>
</dbReference>
<accession>A0ABS8SA78</accession>
<organism evidence="1 2">
    <name type="scientific">Datura stramonium</name>
    <name type="common">Jimsonweed</name>
    <name type="synonym">Common thornapple</name>
    <dbReference type="NCBI Taxonomy" id="4076"/>
    <lineage>
        <taxon>Eukaryota</taxon>
        <taxon>Viridiplantae</taxon>
        <taxon>Streptophyta</taxon>
        <taxon>Embryophyta</taxon>
        <taxon>Tracheophyta</taxon>
        <taxon>Spermatophyta</taxon>
        <taxon>Magnoliopsida</taxon>
        <taxon>eudicotyledons</taxon>
        <taxon>Gunneridae</taxon>
        <taxon>Pentapetalae</taxon>
        <taxon>asterids</taxon>
        <taxon>lamiids</taxon>
        <taxon>Solanales</taxon>
        <taxon>Solanaceae</taxon>
        <taxon>Solanoideae</taxon>
        <taxon>Datureae</taxon>
        <taxon>Datura</taxon>
    </lineage>
</organism>
<proteinExistence type="predicted"/>
<feature type="non-terminal residue" evidence="1">
    <location>
        <position position="122"/>
    </location>
</feature>
<name>A0ABS8SA78_DATST</name>
<sequence length="122" mass="13882">MMISGLSSNPNNKFNDVFRTLRVRGDTGMGYLDAPFQFDGDRRAVGGIDDDFDRVLTNESIRRDHFALLGFVIILFHGGGRPNKNGRIYCFIGDLQRCDEGCRCRLLFMAEKKKNMGERRGI</sequence>